<keyword evidence="2" id="KW-1185">Reference proteome</keyword>
<comment type="caution">
    <text evidence="1">The sequence shown here is derived from an EMBL/GenBank/DDBJ whole genome shotgun (WGS) entry which is preliminary data.</text>
</comment>
<evidence type="ECO:0000313" key="2">
    <source>
        <dbReference type="Proteomes" id="UP000095767"/>
    </source>
</evidence>
<gene>
    <name evidence="1" type="ORF">BAE44_0013436</name>
</gene>
<accession>A0A1E5VKB1</accession>
<sequence>MQMQLQLQADAAAGGGVLKRSLGELERWQAQQQQHVAAQQALYLRAVRQRTAAAADIAALLRGGPTQHQPLVLPGSSFGGGLASPSSTLSSLTTVSRAAVPLMHPHPQAQR</sequence>
<dbReference type="AlphaFoldDB" id="A0A1E5VKB1"/>
<protein>
    <submittedName>
        <fullName evidence="1">Uncharacterized protein</fullName>
    </submittedName>
</protein>
<reference evidence="1 2" key="1">
    <citation type="submission" date="2016-09" db="EMBL/GenBank/DDBJ databases">
        <title>The draft genome of Dichanthelium oligosanthes: A C3 panicoid grass species.</title>
        <authorList>
            <person name="Studer A.J."/>
            <person name="Schnable J.C."/>
            <person name="Brutnell T.P."/>
        </authorList>
    </citation>
    <scope>NUCLEOTIDE SEQUENCE [LARGE SCALE GENOMIC DNA]</scope>
    <source>
        <strain evidence="2">cv. Kellogg 1175</strain>
        <tissue evidence="1">Leaf</tissue>
    </source>
</reference>
<dbReference type="EMBL" id="LWDX02037032">
    <property type="protein sequence ID" value="OEL25546.1"/>
    <property type="molecule type" value="Genomic_DNA"/>
</dbReference>
<dbReference type="STRING" id="888268.A0A1E5VKB1"/>
<dbReference type="Proteomes" id="UP000095767">
    <property type="component" value="Unassembled WGS sequence"/>
</dbReference>
<evidence type="ECO:0000313" key="1">
    <source>
        <dbReference type="EMBL" id="OEL25546.1"/>
    </source>
</evidence>
<organism evidence="1 2">
    <name type="scientific">Dichanthelium oligosanthes</name>
    <dbReference type="NCBI Taxonomy" id="888268"/>
    <lineage>
        <taxon>Eukaryota</taxon>
        <taxon>Viridiplantae</taxon>
        <taxon>Streptophyta</taxon>
        <taxon>Embryophyta</taxon>
        <taxon>Tracheophyta</taxon>
        <taxon>Spermatophyta</taxon>
        <taxon>Magnoliopsida</taxon>
        <taxon>Liliopsida</taxon>
        <taxon>Poales</taxon>
        <taxon>Poaceae</taxon>
        <taxon>PACMAD clade</taxon>
        <taxon>Panicoideae</taxon>
        <taxon>Panicodae</taxon>
        <taxon>Paniceae</taxon>
        <taxon>Dichantheliinae</taxon>
        <taxon>Dichanthelium</taxon>
    </lineage>
</organism>
<proteinExistence type="predicted"/>
<name>A0A1E5VKB1_9POAL</name>